<dbReference type="EMBL" id="HBFW01001739">
    <property type="protein sequence ID" value="CAD8930087.1"/>
    <property type="molecule type" value="Transcribed_RNA"/>
</dbReference>
<protein>
    <recommendedName>
        <fullName evidence="1">Ubiquitin-like domain-containing protein</fullName>
    </recommendedName>
</protein>
<sequence>MTTEEVELTILRTSDASKAQVAISTQKTLNDLKAGISRSTLGPIDPTYQRLFHLGRELKSGGRSLSKLGLGRLGNFVVHLHSTQPEAVELLSDDEGAKAPASAVIDLLEDSDDEVAVIDNPPRKRQRA</sequence>
<accession>A0A7S1CYT4</accession>
<gene>
    <name evidence="2" type="ORF">CTEN0397_LOCUS1107</name>
</gene>
<dbReference type="PROSITE" id="PS50053">
    <property type="entry name" value="UBIQUITIN_2"/>
    <property type="match status" value="1"/>
</dbReference>
<feature type="domain" description="Ubiquitin-like" evidence="1">
    <location>
        <begin position="6"/>
        <end position="70"/>
    </location>
</feature>
<dbReference type="AlphaFoldDB" id="A0A7S1CYT4"/>
<evidence type="ECO:0000313" key="2">
    <source>
        <dbReference type="EMBL" id="CAD8930087.1"/>
    </source>
</evidence>
<dbReference type="Gene3D" id="3.10.20.90">
    <property type="entry name" value="Phosphatidylinositol 3-kinase Catalytic Subunit, Chain A, domain 1"/>
    <property type="match status" value="1"/>
</dbReference>
<dbReference type="InterPro" id="IPR000626">
    <property type="entry name" value="Ubiquitin-like_dom"/>
</dbReference>
<proteinExistence type="predicted"/>
<evidence type="ECO:0000259" key="1">
    <source>
        <dbReference type="PROSITE" id="PS50053"/>
    </source>
</evidence>
<organism evidence="2">
    <name type="scientific">Cyclophora tenuis</name>
    <name type="common">Marine diatom</name>
    <dbReference type="NCBI Taxonomy" id="216820"/>
    <lineage>
        <taxon>Eukaryota</taxon>
        <taxon>Sar</taxon>
        <taxon>Stramenopiles</taxon>
        <taxon>Ochrophyta</taxon>
        <taxon>Bacillariophyta</taxon>
        <taxon>Fragilariophyceae</taxon>
        <taxon>Fragilariophycidae</taxon>
        <taxon>Cyclophorales</taxon>
        <taxon>Cyclophoraceae</taxon>
        <taxon>Cyclophora</taxon>
    </lineage>
</organism>
<dbReference type="SUPFAM" id="SSF54236">
    <property type="entry name" value="Ubiquitin-like"/>
    <property type="match status" value="1"/>
</dbReference>
<name>A0A7S1CYT4_CYCTE</name>
<reference evidence="2" key="1">
    <citation type="submission" date="2021-01" db="EMBL/GenBank/DDBJ databases">
        <authorList>
            <person name="Corre E."/>
            <person name="Pelletier E."/>
            <person name="Niang G."/>
            <person name="Scheremetjew M."/>
            <person name="Finn R."/>
            <person name="Kale V."/>
            <person name="Holt S."/>
            <person name="Cochrane G."/>
            <person name="Meng A."/>
            <person name="Brown T."/>
            <person name="Cohen L."/>
        </authorList>
    </citation>
    <scope>NUCLEOTIDE SEQUENCE</scope>
    <source>
        <strain evidence="2">ECT3854</strain>
    </source>
</reference>
<dbReference type="InterPro" id="IPR029071">
    <property type="entry name" value="Ubiquitin-like_domsf"/>
</dbReference>